<dbReference type="EMBL" id="JARBJD010000037">
    <property type="protein sequence ID" value="KAK2958457.1"/>
    <property type="molecule type" value="Genomic_DNA"/>
</dbReference>
<keyword evidence="2" id="KW-1185">Reference proteome</keyword>
<sequence length="135" mass="14806">MFSAEHQSTLAPPTTEQILQALGVSTNDMTEQQQELLLSTLKRNAATLTKIYEAPSTIQFETALSSQYGIDGQKSKSIVDSLISGQDSQDHSEKMKRPVTEADLHDLQVNILQDLTVHTKRLLAQIQASGEATIP</sequence>
<protein>
    <recommendedName>
        <fullName evidence="3">COMM domain-containing protein</fullName>
    </recommendedName>
</protein>
<gene>
    <name evidence="1" type="ORF">BLNAU_6491</name>
</gene>
<evidence type="ECO:0000313" key="1">
    <source>
        <dbReference type="EMBL" id="KAK2958457.1"/>
    </source>
</evidence>
<proteinExistence type="predicted"/>
<name>A0ABQ9Y3X3_9EUKA</name>
<accession>A0ABQ9Y3X3</accession>
<evidence type="ECO:0008006" key="3">
    <source>
        <dbReference type="Google" id="ProtNLM"/>
    </source>
</evidence>
<organism evidence="1 2">
    <name type="scientific">Blattamonas nauphoetae</name>
    <dbReference type="NCBI Taxonomy" id="2049346"/>
    <lineage>
        <taxon>Eukaryota</taxon>
        <taxon>Metamonada</taxon>
        <taxon>Preaxostyla</taxon>
        <taxon>Oxymonadida</taxon>
        <taxon>Blattamonas</taxon>
    </lineage>
</organism>
<reference evidence="1 2" key="1">
    <citation type="journal article" date="2022" name="bioRxiv">
        <title>Genomics of Preaxostyla Flagellates Illuminates Evolutionary Transitions and the Path Towards Mitochondrial Loss.</title>
        <authorList>
            <person name="Novak L.V.F."/>
            <person name="Treitli S.C."/>
            <person name="Pyrih J."/>
            <person name="Halakuc P."/>
            <person name="Pipaliya S.V."/>
            <person name="Vacek V."/>
            <person name="Brzon O."/>
            <person name="Soukal P."/>
            <person name="Eme L."/>
            <person name="Dacks J.B."/>
            <person name="Karnkowska A."/>
            <person name="Elias M."/>
            <person name="Hampl V."/>
        </authorList>
    </citation>
    <scope>NUCLEOTIDE SEQUENCE [LARGE SCALE GENOMIC DNA]</scope>
    <source>
        <strain evidence="1">NAU3</strain>
        <tissue evidence="1">Gut</tissue>
    </source>
</reference>
<dbReference type="Proteomes" id="UP001281761">
    <property type="component" value="Unassembled WGS sequence"/>
</dbReference>
<comment type="caution">
    <text evidence="1">The sequence shown here is derived from an EMBL/GenBank/DDBJ whole genome shotgun (WGS) entry which is preliminary data.</text>
</comment>
<evidence type="ECO:0000313" key="2">
    <source>
        <dbReference type="Proteomes" id="UP001281761"/>
    </source>
</evidence>